<evidence type="ECO:0000256" key="4">
    <source>
        <dbReference type="ARBA" id="ARBA00022737"/>
    </source>
</evidence>
<accession>A0A952KJP4</accession>
<evidence type="ECO:0000256" key="2">
    <source>
        <dbReference type="ARBA" id="ARBA00004613"/>
    </source>
</evidence>
<dbReference type="AlphaFoldDB" id="A0A952KJP4"/>
<dbReference type="PRINTS" id="PR00313">
    <property type="entry name" value="CABNDNGRPT"/>
</dbReference>
<sequence>MTLTNTSDVVQDLKEVIADLQAIGGVPQLDSLIQLVGVLEGIVDSAGGVLTDLHGALRDVNDIRVGTSGADTIDGWLGDDQLDGGAGNDQLSGGTGSDLLKGGAGNDAIKGGLGADILIGGAGTDTLTGGAGADTFRFLASPDSAVGNGRDVITDFNHVEGDKIDLSAIDANSNFLAFGNQAFTFIGAQAFHNVAGELRFAGGIVAGDTNGDGRADFEIRVDTHVALVAADFVL</sequence>
<dbReference type="InterPro" id="IPR018511">
    <property type="entry name" value="Hemolysin-typ_Ca-bd_CS"/>
</dbReference>
<comment type="caution">
    <text evidence="6">The sequence shown here is derived from an EMBL/GenBank/DDBJ whole genome shotgun (WGS) entry which is preliminary data.</text>
</comment>
<dbReference type="InterPro" id="IPR001343">
    <property type="entry name" value="Hemolysn_Ca-bd"/>
</dbReference>
<name>A0A952KJP4_9PROT</name>
<reference evidence="6" key="1">
    <citation type="submission" date="2020-06" db="EMBL/GenBank/DDBJ databases">
        <title>Stable isotope informed genome-resolved metagenomics uncovers potential trophic interactions in rhizosphere soil.</title>
        <authorList>
            <person name="Starr E.P."/>
            <person name="Shi S."/>
            <person name="Blazewicz S.J."/>
            <person name="Koch B.J."/>
            <person name="Probst A.J."/>
            <person name="Hungate B.A."/>
            <person name="Pett-Ridge J."/>
            <person name="Firestone M.K."/>
            <person name="Banfield J.F."/>
        </authorList>
    </citation>
    <scope>NUCLEOTIDE SEQUENCE</scope>
    <source>
        <strain evidence="6">YM_69_17</strain>
    </source>
</reference>
<dbReference type="PANTHER" id="PTHR38340">
    <property type="entry name" value="S-LAYER PROTEIN"/>
    <property type="match status" value="1"/>
</dbReference>
<dbReference type="Proteomes" id="UP000700706">
    <property type="component" value="Unassembled WGS sequence"/>
</dbReference>
<dbReference type="Gene3D" id="2.150.10.10">
    <property type="entry name" value="Serralysin-like metalloprotease, C-terminal"/>
    <property type="match status" value="1"/>
</dbReference>
<dbReference type="InterPro" id="IPR019960">
    <property type="entry name" value="T1SS_VCA0849"/>
</dbReference>
<keyword evidence="3" id="KW-0964">Secreted</keyword>
<dbReference type="GO" id="GO:0005615">
    <property type="term" value="C:extracellular space"/>
    <property type="evidence" value="ECO:0007669"/>
    <property type="project" value="InterPro"/>
</dbReference>
<dbReference type="InterPro" id="IPR013858">
    <property type="entry name" value="Peptidase_M10B_C"/>
</dbReference>
<protein>
    <submittedName>
        <fullName evidence="6">M10 family metallopeptidase C-terminal domain-containing protein</fullName>
    </submittedName>
</protein>
<dbReference type="Pfam" id="PF08548">
    <property type="entry name" value="Peptidase_M10_C"/>
    <property type="match status" value="1"/>
</dbReference>
<proteinExistence type="predicted"/>
<comment type="cofactor">
    <cofactor evidence="1">
        <name>Ca(2+)</name>
        <dbReference type="ChEBI" id="CHEBI:29108"/>
    </cofactor>
</comment>
<evidence type="ECO:0000256" key="3">
    <source>
        <dbReference type="ARBA" id="ARBA00022525"/>
    </source>
</evidence>
<evidence type="ECO:0000313" key="7">
    <source>
        <dbReference type="Proteomes" id="UP000700706"/>
    </source>
</evidence>
<dbReference type="NCBIfam" id="TIGR03661">
    <property type="entry name" value="T1SS_VCA0849"/>
    <property type="match status" value="1"/>
</dbReference>
<evidence type="ECO:0000259" key="5">
    <source>
        <dbReference type="Pfam" id="PF08548"/>
    </source>
</evidence>
<dbReference type="PROSITE" id="PS00330">
    <property type="entry name" value="HEMOLYSIN_CALCIUM"/>
    <property type="match status" value="3"/>
</dbReference>
<dbReference type="PANTHER" id="PTHR38340:SF1">
    <property type="entry name" value="S-LAYER PROTEIN"/>
    <property type="match status" value="1"/>
</dbReference>
<comment type="subcellular location">
    <subcellularLocation>
        <location evidence="2">Secreted</location>
    </subcellularLocation>
</comment>
<dbReference type="GO" id="GO:0005509">
    <property type="term" value="F:calcium ion binding"/>
    <property type="evidence" value="ECO:0007669"/>
    <property type="project" value="InterPro"/>
</dbReference>
<dbReference type="SUPFAM" id="SSF51120">
    <property type="entry name" value="beta-Roll"/>
    <property type="match status" value="1"/>
</dbReference>
<organism evidence="6 7">
    <name type="scientific">Inquilinus limosus</name>
    <dbReference type="NCBI Taxonomy" id="171674"/>
    <lineage>
        <taxon>Bacteria</taxon>
        <taxon>Pseudomonadati</taxon>
        <taxon>Pseudomonadota</taxon>
        <taxon>Alphaproteobacteria</taxon>
        <taxon>Rhodospirillales</taxon>
        <taxon>Rhodospirillaceae</taxon>
        <taxon>Inquilinus</taxon>
    </lineage>
</organism>
<dbReference type="InterPro" id="IPR050557">
    <property type="entry name" value="RTX_toxin/Mannuronan_C5-epim"/>
</dbReference>
<evidence type="ECO:0000313" key="6">
    <source>
        <dbReference type="EMBL" id="MBW8724884.1"/>
    </source>
</evidence>
<keyword evidence="4" id="KW-0677">Repeat</keyword>
<dbReference type="EMBL" id="JAEKLZ010000149">
    <property type="protein sequence ID" value="MBW8724884.1"/>
    <property type="molecule type" value="Genomic_DNA"/>
</dbReference>
<evidence type="ECO:0000256" key="1">
    <source>
        <dbReference type="ARBA" id="ARBA00001913"/>
    </source>
</evidence>
<dbReference type="Pfam" id="PF00353">
    <property type="entry name" value="HemolysinCabind"/>
    <property type="match status" value="2"/>
</dbReference>
<feature type="domain" description="Peptidase M10 serralysin C-terminal" evidence="5">
    <location>
        <begin position="102"/>
        <end position="233"/>
    </location>
</feature>
<dbReference type="InterPro" id="IPR011049">
    <property type="entry name" value="Serralysin-like_metalloprot_C"/>
</dbReference>
<gene>
    <name evidence="6" type="ORF">JF625_06975</name>
</gene>